<evidence type="ECO:0000313" key="3">
    <source>
        <dbReference type="EMBL" id="STX62428.1"/>
    </source>
</evidence>
<evidence type="ECO:0000259" key="1">
    <source>
        <dbReference type="PROSITE" id="PS50164"/>
    </source>
</evidence>
<dbReference type="Proteomes" id="UP000054985">
    <property type="component" value="Unassembled WGS sequence"/>
</dbReference>
<protein>
    <submittedName>
        <fullName evidence="3">Excinuclease ABC C subunit domain-containing protein</fullName>
    </submittedName>
</protein>
<reference evidence="2 4" key="1">
    <citation type="submission" date="2015-11" db="EMBL/GenBank/DDBJ databases">
        <title>Genomic analysis of 38 Legionella species identifies large and diverse effector repertoires.</title>
        <authorList>
            <person name="Burstein D."/>
            <person name="Amaro F."/>
            <person name="Zusman T."/>
            <person name="Lifshitz Z."/>
            <person name="Cohen O."/>
            <person name="Gilbert J.A."/>
            <person name="Pupko T."/>
            <person name="Shuman H.A."/>
            <person name="Segal G."/>
        </authorList>
    </citation>
    <scope>NUCLEOTIDE SEQUENCE [LARGE SCALE GENOMIC DNA]</scope>
    <source>
        <strain evidence="2 4">ATCC 43877</strain>
    </source>
</reference>
<feature type="domain" description="GIY-YIG" evidence="1">
    <location>
        <begin position="1"/>
        <end position="53"/>
    </location>
</feature>
<keyword evidence="4" id="KW-1185">Reference proteome</keyword>
<sequence>MIHHGSKAYGTLYTGLTSNRIQRVYQHKEELNEGFTKRYTVHRLVYYEIYSDV</sequence>
<gene>
    <name evidence="2" type="ORF">Lmor_2269</name>
    <name evidence="3" type="ORF">NCTC12239_01359</name>
</gene>
<reference evidence="3 5" key="2">
    <citation type="submission" date="2018-06" db="EMBL/GenBank/DDBJ databases">
        <authorList>
            <consortium name="Pathogen Informatics"/>
            <person name="Doyle S."/>
        </authorList>
    </citation>
    <scope>NUCLEOTIDE SEQUENCE [LARGE SCALE GENOMIC DNA]</scope>
    <source>
        <strain evidence="3 5">NCTC12239</strain>
    </source>
</reference>
<name>A0A378JYE2_9GAMM</name>
<proteinExistence type="predicted"/>
<dbReference type="EMBL" id="LNYN01000029">
    <property type="protein sequence ID" value="KTD32331.1"/>
    <property type="molecule type" value="Genomic_DNA"/>
</dbReference>
<dbReference type="Gene3D" id="3.40.1440.10">
    <property type="entry name" value="GIY-YIG endonuclease"/>
    <property type="match status" value="1"/>
</dbReference>
<evidence type="ECO:0000313" key="2">
    <source>
        <dbReference type="EMBL" id="KTD32331.1"/>
    </source>
</evidence>
<dbReference type="PROSITE" id="PS50164">
    <property type="entry name" value="GIY_YIG"/>
    <property type="match status" value="1"/>
</dbReference>
<evidence type="ECO:0000313" key="4">
    <source>
        <dbReference type="Proteomes" id="UP000054985"/>
    </source>
</evidence>
<dbReference type="InterPro" id="IPR035901">
    <property type="entry name" value="GIY-YIG_endonuc_sf"/>
</dbReference>
<dbReference type="Pfam" id="PF01541">
    <property type="entry name" value="GIY-YIG"/>
    <property type="match status" value="1"/>
</dbReference>
<dbReference type="AlphaFoldDB" id="A0A378JYE2"/>
<dbReference type="EMBL" id="UGOG01000001">
    <property type="protein sequence ID" value="STX62428.1"/>
    <property type="molecule type" value="Genomic_DNA"/>
</dbReference>
<dbReference type="RefSeq" id="WP_162145875.1">
    <property type="nucleotide sequence ID" value="NZ_CAAAJG010000003.1"/>
</dbReference>
<dbReference type="Proteomes" id="UP000254040">
    <property type="component" value="Unassembled WGS sequence"/>
</dbReference>
<accession>A0A378JYE2</accession>
<dbReference type="InterPro" id="IPR000305">
    <property type="entry name" value="GIY-YIG_endonuc"/>
</dbReference>
<evidence type="ECO:0000313" key="5">
    <source>
        <dbReference type="Proteomes" id="UP000254040"/>
    </source>
</evidence>
<organism evidence="3 5">
    <name type="scientific">Legionella moravica</name>
    <dbReference type="NCBI Taxonomy" id="39962"/>
    <lineage>
        <taxon>Bacteria</taxon>
        <taxon>Pseudomonadati</taxon>
        <taxon>Pseudomonadota</taxon>
        <taxon>Gammaproteobacteria</taxon>
        <taxon>Legionellales</taxon>
        <taxon>Legionellaceae</taxon>
        <taxon>Legionella</taxon>
    </lineage>
</organism>
<dbReference type="SUPFAM" id="SSF82771">
    <property type="entry name" value="GIY-YIG endonuclease"/>
    <property type="match status" value="1"/>
</dbReference>